<reference evidence="4 5" key="1">
    <citation type="submission" date="2024-02" db="EMBL/GenBank/DDBJ databases">
        <authorList>
            <person name="Chen Y."/>
            <person name="Shah S."/>
            <person name="Dougan E. K."/>
            <person name="Thang M."/>
            <person name="Chan C."/>
        </authorList>
    </citation>
    <scope>NUCLEOTIDE SEQUENCE [LARGE SCALE GENOMIC DNA]</scope>
</reference>
<organism evidence="4 5">
    <name type="scientific">Durusdinium trenchii</name>
    <dbReference type="NCBI Taxonomy" id="1381693"/>
    <lineage>
        <taxon>Eukaryota</taxon>
        <taxon>Sar</taxon>
        <taxon>Alveolata</taxon>
        <taxon>Dinophyceae</taxon>
        <taxon>Suessiales</taxon>
        <taxon>Symbiodiniaceae</taxon>
        <taxon>Durusdinium</taxon>
    </lineage>
</organism>
<dbReference type="EMBL" id="CAXAMN010013113">
    <property type="protein sequence ID" value="CAK9039923.1"/>
    <property type="molecule type" value="Genomic_DNA"/>
</dbReference>
<feature type="region of interest" description="Disordered" evidence="2">
    <location>
        <begin position="1"/>
        <end position="55"/>
    </location>
</feature>
<feature type="domain" description="EF-hand" evidence="3">
    <location>
        <begin position="259"/>
        <end position="294"/>
    </location>
</feature>
<dbReference type="InterPro" id="IPR018247">
    <property type="entry name" value="EF_Hand_1_Ca_BS"/>
</dbReference>
<accession>A0ABP0LLT3</accession>
<evidence type="ECO:0000256" key="2">
    <source>
        <dbReference type="SAM" id="MobiDB-lite"/>
    </source>
</evidence>
<dbReference type="SUPFAM" id="SSF47473">
    <property type="entry name" value="EF-hand"/>
    <property type="match status" value="2"/>
</dbReference>
<evidence type="ECO:0000313" key="4">
    <source>
        <dbReference type="EMBL" id="CAK9039923.1"/>
    </source>
</evidence>
<evidence type="ECO:0000256" key="1">
    <source>
        <dbReference type="ARBA" id="ARBA00022837"/>
    </source>
</evidence>
<gene>
    <name evidence="4" type="ORF">CCMP2556_LOCUS21575</name>
</gene>
<dbReference type="Proteomes" id="UP001642484">
    <property type="component" value="Unassembled WGS sequence"/>
</dbReference>
<dbReference type="SMART" id="SM00054">
    <property type="entry name" value="EFh"/>
    <property type="match status" value="2"/>
</dbReference>
<evidence type="ECO:0000259" key="3">
    <source>
        <dbReference type="PROSITE" id="PS50222"/>
    </source>
</evidence>
<dbReference type="Gene3D" id="1.10.238.10">
    <property type="entry name" value="EF-hand"/>
    <property type="match status" value="2"/>
</dbReference>
<dbReference type="Pfam" id="PF13202">
    <property type="entry name" value="EF-hand_5"/>
    <property type="match status" value="1"/>
</dbReference>
<feature type="domain" description="EF-hand" evidence="3">
    <location>
        <begin position="552"/>
        <end position="582"/>
    </location>
</feature>
<sequence length="711" mass="80956">MPRQVSQDTAELCRAQSKQATLGSMPPRQVSQDTAKVCRAPSKRGMPPRQVSQDTAELCRAQNKRATLSSMPPRQVSQDSAGVFHHSASLHLPEVSRSSELCTAERSSSRQSVSSVTSEHDPRSKRLSFIDCSIDDLDELILAESEGADWFKDFWGTVLTQQPVCRALSNRSLVNWVAIYNRWQAAGKWTGQAPEYLNSYELQEWLAAPLTRVLELVKLFDPAGHGKVSMTKAPQDHYKVKVPVLPLMSACLVMSQTMSNRQKLRFLLGMFDLDDKGSLSMREFASMLENLLRGLGCLFKVKEIPRTIATAARSIFEQFRGGTVPMHELEMWFSGKTFHPFAVPFALLLQRFSADSQIIDPDSYNDDSRKFKLSHQKPVEEPLESFAVQDNAFLNRSEVVIAREVFQYCLSTGFFSLSHEDAEKGIGKPIDVDIWCKRMSRALEEANTIRGSGARFDFKTFLKKLCPKATNTHLHMFDCWLQEFDKLQEQKACLERTRQMSARFKEYRSQPMLSERMRNELKTSFNVVDRSDCGRVTTVDLQVCMEVERCTAKSMMRYFDVNGDGFVDLEEYIAAMCPPGYRMPSDVKDNIFDVLLSAQVSKEEELVAQKEAFFEGKASPGRRAKDFIRKQVPDEVWNEWNTAWETLDKSHLGYLNCMHLKQSRALPADMCDFMFNLIAEDAEGDKITKHQFLTQLLESSGFRFRNGISSE</sequence>
<name>A0ABP0LLT3_9DINO</name>
<dbReference type="InterPro" id="IPR011992">
    <property type="entry name" value="EF-hand-dom_pair"/>
</dbReference>
<comment type="caution">
    <text evidence="4">The sequence shown here is derived from an EMBL/GenBank/DDBJ whole genome shotgun (WGS) entry which is preliminary data.</text>
</comment>
<protein>
    <recommendedName>
        <fullName evidence="3">EF-hand domain-containing protein</fullName>
    </recommendedName>
</protein>
<keyword evidence="1" id="KW-0106">Calcium</keyword>
<proteinExistence type="predicted"/>
<dbReference type="CDD" id="cd00051">
    <property type="entry name" value="EFh"/>
    <property type="match status" value="1"/>
</dbReference>
<evidence type="ECO:0000313" key="5">
    <source>
        <dbReference type="Proteomes" id="UP001642484"/>
    </source>
</evidence>
<dbReference type="InterPro" id="IPR002048">
    <property type="entry name" value="EF_hand_dom"/>
</dbReference>
<dbReference type="PROSITE" id="PS00018">
    <property type="entry name" value="EF_HAND_1"/>
    <property type="match status" value="1"/>
</dbReference>
<keyword evidence="5" id="KW-1185">Reference proteome</keyword>
<dbReference type="PROSITE" id="PS50222">
    <property type="entry name" value="EF_HAND_2"/>
    <property type="match status" value="2"/>
</dbReference>